<evidence type="ECO:0008006" key="3">
    <source>
        <dbReference type="Google" id="ProtNLM"/>
    </source>
</evidence>
<comment type="caution">
    <text evidence="1">The sequence shown here is derived from an EMBL/GenBank/DDBJ whole genome shotgun (WGS) entry which is preliminary data.</text>
</comment>
<evidence type="ECO:0000313" key="1">
    <source>
        <dbReference type="EMBL" id="RDB35402.1"/>
    </source>
</evidence>
<dbReference type="Proteomes" id="UP000253934">
    <property type="component" value="Unassembled WGS sequence"/>
</dbReference>
<keyword evidence="2" id="KW-1185">Reference proteome</keyword>
<reference evidence="1" key="1">
    <citation type="submission" date="2018-04" db="EMBL/GenBank/DDBJ databases">
        <title>Draft genome sequence of the Candidatus Spirobacillus cienkowskii, a pathogen of freshwater Daphnia species, reconstructed from hemolymph metagenomic reads.</title>
        <authorList>
            <person name="Bresciani L."/>
            <person name="Lemos L.N."/>
            <person name="Wale N."/>
            <person name="Lin J.Y."/>
            <person name="Fernandes G.R."/>
            <person name="Duffy M.A."/>
            <person name="Rodrigues J.M."/>
        </authorList>
    </citation>
    <scope>NUCLEOTIDE SEQUENCE [LARGE SCALE GENOMIC DNA]</scope>
    <source>
        <strain evidence="1">Binning01</strain>
    </source>
</reference>
<organism evidence="1 2">
    <name type="scientific">Spirobacillus cienkowskii</name>
    <dbReference type="NCBI Taxonomy" id="495820"/>
    <lineage>
        <taxon>Bacteria</taxon>
        <taxon>Pseudomonadati</taxon>
        <taxon>Bdellovibrionota</taxon>
        <taxon>Oligoflexia</taxon>
        <taxon>Silvanigrellales</taxon>
        <taxon>Spirobacillus</taxon>
    </lineage>
</organism>
<name>A0A369KPB1_9BACT</name>
<sequence length="209" mass="24566">MSKKNIYYVSTLLLTSTIFGCKNNQIEEKVADISFFEKYLITCTNDPSKDGCSMNFNYKQEKVNFSFVRDYDKNKDKNKITIRKVGFQDNSSTGFFYGQVLSNKSHLHFPFLKFIEFTKHLNIFYSNDLNKIEIEIENNASSKDIILKALREFVREHNLKEDEVFLNNLAPDNFNYNDIKKLQFISEDFSALEAFLLELSIKNKEHLKI</sequence>
<evidence type="ECO:0000313" key="2">
    <source>
        <dbReference type="Proteomes" id="UP000253934"/>
    </source>
</evidence>
<dbReference type="AlphaFoldDB" id="A0A369KPB1"/>
<dbReference type="PROSITE" id="PS51257">
    <property type="entry name" value="PROKAR_LIPOPROTEIN"/>
    <property type="match status" value="1"/>
</dbReference>
<accession>A0A369KPB1</accession>
<proteinExistence type="predicted"/>
<protein>
    <recommendedName>
        <fullName evidence="3">Lipoprotein</fullName>
    </recommendedName>
</protein>
<dbReference type="EMBL" id="QOVW01000087">
    <property type="protein sequence ID" value="RDB35402.1"/>
    <property type="molecule type" value="Genomic_DNA"/>
</dbReference>
<gene>
    <name evidence="1" type="ORF">DCC88_10365</name>
</gene>